<dbReference type="EMBL" id="JARKHX010000213">
    <property type="protein sequence ID" value="MDF4196381.1"/>
    <property type="molecule type" value="Genomic_DNA"/>
</dbReference>
<accession>A0AAP3YIV7</accession>
<reference evidence="1" key="1">
    <citation type="submission" date="2023-02" db="EMBL/GenBank/DDBJ databases">
        <title>Draft Whole-Genome Sequences of Bacillus Strains of Potential Probiotic for Poultry.</title>
        <authorList>
            <person name="Ma L.M."/>
            <person name="Lopez-Guerra N."/>
            <person name="Zhang G."/>
        </authorList>
    </citation>
    <scope>NUCLEOTIDE SEQUENCE</scope>
    <source>
        <strain evidence="1">OSU1013-24</strain>
    </source>
</reference>
<gene>
    <name evidence="1" type="ORF">PV946_21940</name>
</gene>
<proteinExistence type="predicted"/>
<sequence length="96" mass="11039">MNQLGELTIFGDQKYDLAKLSHSVIGLYDHIISGRYKLSGDIFSSVKIDFSTNEIVDDIQREFMSRRFISFINTQDIMPLTVLLFLSMLPLHADRP</sequence>
<organism evidence="1 2">
    <name type="scientific">Bacillus amyloliquefaciens</name>
    <name type="common">Bacillus velezensis</name>
    <dbReference type="NCBI Taxonomy" id="1390"/>
    <lineage>
        <taxon>Bacteria</taxon>
        <taxon>Bacillati</taxon>
        <taxon>Bacillota</taxon>
        <taxon>Bacilli</taxon>
        <taxon>Bacillales</taxon>
        <taxon>Bacillaceae</taxon>
        <taxon>Bacillus</taxon>
        <taxon>Bacillus amyloliquefaciens group</taxon>
    </lineage>
</organism>
<comment type="caution">
    <text evidence="1">The sequence shown here is derived from an EMBL/GenBank/DDBJ whole genome shotgun (WGS) entry which is preliminary data.</text>
</comment>
<protein>
    <submittedName>
        <fullName evidence="1">Uncharacterized protein</fullName>
    </submittedName>
</protein>
<evidence type="ECO:0000313" key="2">
    <source>
        <dbReference type="Proteomes" id="UP001222377"/>
    </source>
</evidence>
<evidence type="ECO:0000313" key="1">
    <source>
        <dbReference type="EMBL" id="MDF4196381.1"/>
    </source>
</evidence>
<name>A0AAP3YIV7_BACAM</name>
<dbReference type="Proteomes" id="UP001222377">
    <property type="component" value="Unassembled WGS sequence"/>
</dbReference>
<dbReference type="AlphaFoldDB" id="A0AAP3YIV7"/>
<feature type="non-terminal residue" evidence="1">
    <location>
        <position position="96"/>
    </location>
</feature>